<evidence type="ECO:0000256" key="11">
    <source>
        <dbReference type="ARBA" id="ARBA00022723"/>
    </source>
</evidence>
<comment type="function">
    <text evidence="2">Functions in two distinct reactions of the de novo folate biosynthetic pathway. Catalyzes the addition of a glutamate residue to dihydropteroate (7,8-dihydropteroate or H2Pte) to form dihydrofolate (7,8-dihydrofolate monoglutamate or H2Pte-Glu). Also catalyzes successive additions of L-glutamate to tetrahydrofolate or 10-formyltetrahydrofolate or 5,10-methylenetetrahydrofolate, leading to folylpolyglutamate derivatives.</text>
</comment>
<dbReference type="InterPro" id="IPR001645">
    <property type="entry name" value="Folylpolyglutamate_synth"/>
</dbReference>
<comment type="catalytic activity">
    <reaction evidence="20">
        <text>10-formyltetrahydrofolyl-(gamma-L-Glu)(n) + L-glutamate + ATP = 10-formyltetrahydrofolyl-(gamma-L-Glu)(n+1) + ADP + phosphate + H(+)</text>
        <dbReference type="Rhea" id="RHEA:51904"/>
        <dbReference type="Rhea" id="RHEA-COMP:13088"/>
        <dbReference type="Rhea" id="RHEA-COMP:14300"/>
        <dbReference type="ChEBI" id="CHEBI:15378"/>
        <dbReference type="ChEBI" id="CHEBI:29985"/>
        <dbReference type="ChEBI" id="CHEBI:30616"/>
        <dbReference type="ChEBI" id="CHEBI:43474"/>
        <dbReference type="ChEBI" id="CHEBI:134413"/>
        <dbReference type="ChEBI" id="CHEBI:456216"/>
        <dbReference type="EC" id="6.3.2.17"/>
    </reaction>
</comment>
<feature type="non-terminal residue" evidence="24">
    <location>
        <position position="322"/>
    </location>
</feature>
<dbReference type="EC" id="6.3.2.17" evidence="8"/>
<comment type="pathway">
    <text evidence="4">Cofactor biosynthesis; tetrahydrofolylpolyglutamate biosynthesis.</text>
</comment>
<dbReference type="Gene3D" id="3.40.1190.10">
    <property type="entry name" value="Mur-like, catalytic domain"/>
    <property type="match status" value="1"/>
</dbReference>
<gene>
    <name evidence="24" type="ORF">HYY65_02040</name>
</gene>
<evidence type="ECO:0000256" key="21">
    <source>
        <dbReference type="ARBA" id="ARBA00049035"/>
    </source>
</evidence>
<evidence type="ECO:0000256" key="1">
    <source>
        <dbReference type="ARBA" id="ARBA00001946"/>
    </source>
</evidence>
<evidence type="ECO:0000256" key="10">
    <source>
        <dbReference type="ARBA" id="ARBA00022598"/>
    </source>
</evidence>
<evidence type="ECO:0000256" key="15">
    <source>
        <dbReference type="ARBA" id="ARBA00022909"/>
    </source>
</evidence>
<dbReference type="GO" id="GO:0008841">
    <property type="term" value="F:dihydrofolate synthase activity"/>
    <property type="evidence" value="ECO:0007669"/>
    <property type="project" value="UniProtKB-EC"/>
</dbReference>
<name>A0A932LZP1_UNCTE</name>
<evidence type="ECO:0000256" key="17">
    <source>
        <dbReference type="ARBA" id="ARBA00030592"/>
    </source>
</evidence>
<evidence type="ECO:0000256" key="4">
    <source>
        <dbReference type="ARBA" id="ARBA00005150"/>
    </source>
</evidence>
<comment type="cofactor">
    <cofactor evidence="1">
        <name>Mg(2+)</name>
        <dbReference type="ChEBI" id="CHEBI:18420"/>
    </cofactor>
</comment>
<dbReference type="PROSITE" id="PS01011">
    <property type="entry name" value="FOLYLPOLYGLU_SYNT_1"/>
    <property type="match status" value="1"/>
</dbReference>
<dbReference type="GO" id="GO:0005737">
    <property type="term" value="C:cytoplasm"/>
    <property type="evidence" value="ECO:0007669"/>
    <property type="project" value="TreeGrafter"/>
</dbReference>
<dbReference type="EMBL" id="JACPSX010000034">
    <property type="protein sequence ID" value="MBI3013855.1"/>
    <property type="molecule type" value="Genomic_DNA"/>
</dbReference>
<evidence type="ECO:0000259" key="23">
    <source>
        <dbReference type="Pfam" id="PF08245"/>
    </source>
</evidence>
<accession>A0A932LZP1</accession>
<comment type="similarity">
    <text evidence="5">Belongs to the folylpolyglutamate synthase family.</text>
</comment>
<dbReference type="Pfam" id="PF08245">
    <property type="entry name" value="Mur_ligase_M"/>
    <property type="match status" value="1"/>
</dbReference>
<feature type="domain" description="Mur ligase central" evidence="23">
    <location>
        <begin position="138"/>
        <end position="279"/>
    </location>
</feature>
<evidence type="ECO:0000256" key="5">
    <source>
        <dbReference type="ARBA" id="ARBA00008276"/>
    </source>
</evidence>
<evidence type="ECO:0000256" key="19">
    <source>
        <dbReference type="ARBA" id="ARBA00047493"/>
    </source>
</evidence>
<proteinExistence type="inferred from homology"/>
<comment type="pathway">
    <text evidence="3">Cofactor biosynthesis; tetrahydrofolate biosynthesis; 7,8-dihydrofolate from 2-amino-4-hydroxy-6-hydroxymethyl-7,8-dihydropteridine diphosphate and 4-aminobenzoate: step 2/2.</text>
</comment>
<comment type="subunit">
    <text evidence="6">Monomer.</text>
</comment>
<dbReference type="PANTHER" id="PTHR11136">
    <property type="entry name" value="FOLYLPOLYGLUTAMATE SYNTHASE-RELATED"/>
    <property type="match status" value="1"/>
</dbReference>
<evidence type="ECO:0000256" key="22">
    <source>
        <dbReference type="ARBA" id="ARBA00049161"/>
    </source>
</evidence>
<comment type="catalytic activity">
    <reaction evidence="21">
        <text>(6R)-5,10-methylenetetrahydrofolyl-(gamma-L-Glu)(n) + L-glutamate + ATP = (6R)-5,10-methylenetetrahydrofolyl-(gamma-L-Glu)(n+1) + ADP + phosphate + H(+)</text>
        <dbReference type="Rhea" id="RHEA:51912"/>
        <dbReference type="Rhea" id="RHEA-COMP:13257"/>
        <dbReference type="Rhea" id="RHEA-COMP:13258"/>
        <dbReference type="ChEBI" id="CHEBI:15378"/>
        <dbReference type="ChEBI" id="CHEBI:29985"/>
        <dbReference type="ChEBI" id="CHEBI:30616"/>
        <dbReference type="ChEBI" id="CHEBI:43474"/>
        <dbReference type="ChEBI" id="CHEBI:136572"/>
        <dbReference type="ChEBI" id="CHEBI:456216"/>
        <dbReference type="EC" id="6.3.2.17"/>
    </reaction>
</comment>
<sequence>MSYPEILEYIYSLQKFGIKLGLQNMRCFLDLLGHPERDFPSIHIAGTKGKGSTAAMVASILSAHGYRVGLYTSPHLQSFTERFSINGRAISQERVCGIARELQALLDRELHDKPGGGDTLFLQSITYFEFVTAMAFRYFSTEKVDVAVVEVGLGGRLDATNVVDPLLSVITNIDYEHTQYLGETLEAIAREKGGIIKKGRPVVSGVVQSGPAQVIEEISRVREAPLDLLDRDFGAVSVLETPFVQYLDYRETGRGPLVNLRLPLLGVHQQWNAALALRVCSILPALGFSLTESGLRDGLASTRWPGRLQVVRYRPVLIVDGA</sequence>
<keyword evidence="13" id="KW-0067">ATP-binding</keyword>
<dbReference type="PROSITE" id="PS01012">
    <property type="entry name" value="FOLYLPOLYGLU_SYNT_2"/>
    <property type="match status" value="1"/>
</dbReference>
<evidence type="ECO:0000256" key="2">
    <source>
        <dbReference type="ARBA" id="ARBA00002714"/>
    </source>
</evidence>
<evidence type="ECO:0000313" key="25">
    <source>
        <dbReference type="Proteomes" id="UP000741360"/>
    </source>
</evidence>
<keyword evidence="12" id="KW-0547">Nucleotide-binding</keyword>
<dbReference type="AlphaFoldDB" id="A0A932LZP1"/>
<protein>
    <recommendedName>
        <fullName evidence="9">Dihydrofolate synthase/folylpolyglutamate synthase</fullName>
        <ecNumber evidence="7">6.3.2.12</ecNumber>
        <ecNumber evidence="8">6.3.2.17</ecNumber>
    </recommendedName>
    <alternativeName>
        <fullName evidence="18">Folylpoly-gamma-glutamate synthetase-dihydrofolate synthetase</fullName>
    </alternativeName>
    <alternativeName>
        <fullName evidence="16">Folylpolyglutamate synthetase</fullName>
    </alternativeName>
    <alternativeName>
        <fullName evidence="17">Tetrahydrofolylpolyglutamate synthase</fullName>
    </alternativeName>
</protein>
<dbReference type="InterPro" id="IPR013221">
    <property type="entry name" value="Mur_ligase_cen"/>
</dbReference>
<evidence type="ECO:0000256" key="6">
    <source>
        <dbReference type="ARBA" id="ARBA00011245"/>
    </source>
</evidence>
<organism evidence="24 25">
    <name type="scientific">Tectimicrobiota bacterium</name>
    <dbReference type="NCBI Taxonomy" id="2528274"/>
    <lineage>
        <taxon>Bacteria</taxon>
        <taxon>Pseudomonadati</taxon>
        <taxon>Nitrospinota/Tectimicrobiota group</taxon>
        <taxon>Candidatus Tectimicrobiota</taxon>
    </lineage>
</organism>
<dbReference type="GO" id="GO:0046656">
    <property type="term" value="P:folic acid biosynthetic process"/>
    <property type="evidence" value="ECO:0007669"/>
    <property type="project" value="UniProtKB-KW"/>
</dbReference>
<evidence type="ECO:0000256" key="7">
    <source>
        <dbReference type="ARBA" id="ARBA00013023"/>
    </source>
</evidence>
<dbReference type="InterPro" id="IPR036565">
    <property type="entry name" value="Mur-like_cat_sf"/>
</dbReference>
<comment type="caution">
    <text evidence="24">The sequence shown here is derived from an EMBL/GenBank/DDBJ whole genome shotgun (WGS) entry which is preliminary data.</text>
</comment>
<dbReference type="GO" id="GO:0046872">
    <property type="term" value="F:metal ion binding"/>
    <property type="evidence" value="ECO:0007669"/>
    <property type="project" value="UniProtKB-KW"/>
</dbReference>
<evidence type="ECO:0000256" key="20">
    <source>
        <dbReference type="ARBA" id="ARBA00047808"/>
    </source>
</evidence>
<evidence type="ECO:0000313" key="24">
    <source>
        <dbReference type="EMBL" id="MBI3013855.1"/>
    </source>
</evidence>
<reference evidence="24" key="1">
    <citation type="submission" date="2020-07" db="EMBL/GenBank/DDBJ databases">
        <title>Huge and variable diversity of episymbiotic CPR bacteria and DPANN archaea in groundwater ecosystems.</title>
        <authorList>
            <person name="He C.Y."/>
            <person name="Keren R."/>
            <person name="Whittaker M."/>
            <person name="Farag I.F."/>
            <person name="Doudna J."/>
            <person name="Cate J.H.D."/>
            <person name="Banfield J.F."/>
        </authorList>
    </citation>
    <scope>NUCLEOTIDE SEQUENCE</scope>
    <source>
        <strain evidence="24">NC_groundwater_717_Ag_S-0.2um_59_8</strain>
    </source>
</reference>
<evidence type="ECO:0000256" key="8">
    <source>
        <dbReference type="ARBA" id="ARBA00013025"/>
    </source>
</evidence>
<dbReference type="Proteomes" id="UP000741360">
    <property type="component" value="Unassembled WGS sequence"/>
</dbReference>
<comment type="catalytic activity">
    <reaction evidence="19">
        <text>(6S)-5,6,7,8-tetrahydrofolyl-(gamma-L-Glu)(n) + L-glutamate + ATP = (6S)-5,6,7,8-tetrahydrofolyl-(gamma-L-Glu)(n+1) + ADP + phosphate + H(+)</text>
        <dbReference type="Rhea" id="RHEA:10580"/>
        <dbReference type="Rhea" id="RHEA-COMP:14738"/>
        <dbReference type="Rhea" id="RHEA-COMP:14740"/>
        <dbReference type="ChEBI" id="CHEBI:15378"/>
        <dbReference type="ChEBI" id="CHEBI:29985"/>
        <dbReference type="ChEBI" id="CHEBI:30616"/>
        <dbReference type="ChEBI" id="CHEBI:43474"/>
        <dbReference type="ChEBI" id="CHEBI:141005"/>
        <dbReference type="ChEBI" id="CHEBI:456216"/>
        <dbReference type="EC" id="6.3.2.17"/>
    </reaction>
</comment>
<dbReference type="PANTHER" id="PTHR11136:SF0">
    <property type="entry name" value="DIHYDROFOLATE SYNTHETASE-RELATED"/>
    <property type="match status" value="1"/>
</dbReference>
<evidence type="ECO:0000256" key="3">
    <source>
        <dbReference type="ARBA" id="ARBA00004799"/>
    </source>
</evidence>
<evidence type="ECO:0000256" key="14">
    <source>
        <dbReference type="ARBA" id="ARBA00022842"/>
    </source>
</evidence>
<comment type="catalytic activity">
    <reaction evidence="22">
        <text>7,8-dihydropteroate + L-glutamate + ATP = 7,8-dihydrofolate + ADP + phosphate + H(+)</text>
        <dbReference type="Rhea" id="RHEA:23584"/>
        <dbReference type="ChEBI" id="CHEBI:15378"/>
        <dbReference type="ChEBI" id="CHEBI:17839"/>
        <dbReference type="ChEBI" id="CHEBI:29985"/>
        <dbReference type="ChEBI" id="CHEBI:30616"/>
        <dbReference type="ChEBI" id="CHEBI:43474"/>
        <dbReference type="ChEBI" id="CHEBI:57451"/>
        <dbReference type="ChEBI" id="CHEBI:456216"/>
        <dbReference type="EC" id="6.3.2.12"/>
    </reaction>
</comment>
<keyword evidence="11" id="KW-0479">Metal-binding</keyword>
<dbReference type="FunFam" id="3.40.1190.10:FF:000004">
    <property type="entry name" value="Dihydrofolate synthase/folylpolyglutamate synthase"/>
    <property type="match status" value="1"/>
</dbReference>
<keyword evidence="15" id="KW-0289">Folate biosynthesis</keyword>
<dbReference type="GO" id="GO:0004326">
    <property type="term" value="F:tetrahydrofolylpolyglutamate synthase activity"/>
    <property type="evidence" value="ECO:0007669"/>
    <property type="project" value="UniProtKB-EC"/>
</dbReference>
<dbReference type="InterPro" id="IPR018109">
    <property type="entry name" value="Folylpolyglutamate_synth_CS"/>
</dbReference>
<keyword evidence="14" id="KW-0460">Magnesium</keyword>
<evidence type="ECO:0000256" key="16">
    <source>
        <dbReference type="ARBA" id="ARBA00030048"/>
    </source>
</evidence>
<dbReference type="EC" id="6.3.2.12" evidence="7"/>
<keyword evidence="10" id="KW-0436">Ligase</keyword>
<evidence type="ECO:0000256" key="9">
    <source>
        <dbReference type="ARBA" id="ARBA00019357"/>
    </source>
</evidence>
<evidence type="ECO:0000256" key="13">
    <source>
        <dbReference type="ARBA" id="ARBA00022840"/>
    </source>
</evidence>
<dbReference type="GO" id="GO:0005524">
    <property type="term" value="F:ATP binding"/>
    <property type="evidence" value="ECO:0007669"/>
    <property type="project" value="UniProtKB-KW"/>
</dbReference>
<evidence type="ECO:0000256" key="18">
    <source>
        <dbReference type="ARBA" id="ARBA00032510"/>
    </source>
</evidence>
<evidence type="ECO:0000256" key="12">
    <source>
        <dbReference type="ARBA" id="ARBA00022741"/>
    </source>
</evidence>
<dbReference type="SUPFAM" id="SSF53623">
    <property type="entry name" value="MurD-like peptide ligases, catalytic domain"/>
    <property type="match status" value="1"/>
</dbReference>
<dbReference type="NCBIfam" id="TIGR01499">
    <property type="entry name" value="folC"/>
    <property type="match status" value="1"/>
</dbReference>